<dbReference type="SUPFAM" id="SSF53335">
    <property type="entry name" value="S-adenosyl-L-methionine-dependent methyltransferases"/>
    <property type="match status" value="1"/>
</dbReference>
<dbReference type="OrthoDB" id="9984419at2759"/>
<keyword evidence="4" id="KW-1185">Reference proteome</keyword>
<protein>
    <recommendedName>
        <fullName evidence="2">Methyltransferase type 11 domain-containing protein</fullName>
    </recommendedName>
</protein>
<evidence type="ECO:0000259" key="2">
    <source>
        <dbReference type="Pfam" id="PF08241"/>
    </source>
</evidence>
<dbReference type="GO" id="GO:0008757">
    <property type="term" value="F:S-adenosylmethionine-dependent methyltransferase activity"/>
    <property type="evidence" value="ECO:0007669"/>
    <property type="project" value="InterPro"/>
</dbReference>
<dbReference type="CDD" id="cd02440">
    <property type="entry name" value="AdoMet_MTases"/>
    <property type="match status" value="1"/>
</dbReference>
<accession>A0A9Q5HWD2</accession>
<dbReference type="InterPro" id="IPR013216">
    <property type="entry name" value="Methyltransf_11"/>
</dbReference>
<name>A0A9Q5HWD2_SANBA</name>
<dbReference type="Pfam" id="PF08241">
    <property type="entry name" value="Methyltransf_11"/>
    <property type="match status" value="1"/>
</dbReference>
<dbReference type="AlphaFoldDB" id="A0A9Q5HWD2"/>
<proteinExistence type="predicted"/>
<organism evidence="3 4">
    <name type="scientific">Sanghuangporus baumii</name>
    <name type="common">Phellinus baumii</name>
    <dbReference type="NCBI Taxonomy" id="108892"/>
    <lineage>
        <taxon>Eukaryota</taxon>
        <taxon>Fungi</taxon>
        <taxon>Dikarya</taxon>
        <taxon>Basidiomycota</taxon>
        <taxon>Agaricomycotina</taxon>
        <taxon>Agaricomycetes</taxon>
        <taxon>Hymenochaetales</taxon>
        <taxon>Hymenochaetaceae</taxon>
        <taxon>Sanghuangporus</taxon>
    </lineage>
</organism>
<gene>
    <name evidence="3" type="ORF">A7U60_g5752</name>
</gene>
<reference evidence="3" key="1">
    <citation type="submission" date="2016-06" db="EMBL/GenBank/DDBJ databases">
        <title>Draft Genome sequence of the fungus Inonotus baumii.</title>
        <authorList>
            <person name="Zhu H."/>
            <person name="Lin W."/>
        </authorList>
    </citation>
    <scope>NUCLEOTIDE SEQUENCE</scope>
    <source>
        <strain evidence="3">821</strain>
    </source>
</reference>
<dbReference type="InterPro" id="IPR029063">
    <property type="entry name" value="SAM-dependent_MTases_sf"/>
</dbReference>
<evidence type="ECO:0000313" key="4">
    <source>
        <dbReference type="Proteomes" id="UP000757232"/>
    </source>
</evidence>
<comment type="caution">
    <text evidence="3">The sequence shown here is derived from an EMBL/GenBank/DDBJ whole genome shotgun (WGS) entry which is preliminary data.</text>
</comment>
<feature type="domain" description="Methyltransferase type 11" evidence="2">
    <location>
        <begin position="174"/>
        <end position="212"/>
    </location>
</feature>
<evidence type="ECO:0000313" key="3">
    <source>
        <dbReference type="EMBL" id="OCB87235.1"/>
    </source>
</evidence>
<dbReference type="Proteomes" id="UP000757232">
    <property type="component" value="Unassembled WGS sequence"/>
</dbReference>
<dbReference type="EMBL" id="LNZH02000194">
    <property type="protein sequence ID" value="OCB87235.1"/>
    <property type="molecule type" value="Genomic_DNA"/>
</dbReference>
<dbReference type="Gene3D" id="3.40.50.150">
    <property type="entry name" value="Vaccinia Virus protein VP39"/>
    <property type="match status" value="1"/>
</dbReference>
<feature type="region of interest" description="Disordered" evidence="1">
    <location>
        <begin position="12"/>
        <end position="32"/>
    </location>
</feature>
<evidence type="ECO:0000256" key="1">
    <source>
        <dbReference type="SAM" id="MobiDB-lite"/>
    </source>
</evidence>
<sequence length="359" mass="41389">MEPEYDMEFARYGPNPIELPLSPPGTPPPDVEDTTFRRELSPFSETSSMTSVNSTDSVGYYREEGGRMFPNVPDAPIVLPVDSAEMRRLSIQYNLIKLVVGDRHRDEINELLNPPYEASIRVLDVISNTPWIDEMAKEYPHVKFTGCNLVPTRHPHTPNIQLEVYNLHQGFHGRNESYDLIHMSGTFKFSRDFKFWLREMKRLLKPSGILIVTDLEMALWMRDGSDPRARIPSVWEYTTQMAQGLYVQGIDLRNMSMVGTWLREMGGFSGIEDTVTCIPVGEWEEDELQREIGIMARDNVMLALISTHPLWHRAGKTQEEIDKFMSAARTELYESSAELFERMFYTFARKEEASYEGNL</sequence>